<dbReference type="EMBL" id="VCQU01000007">
    <property type="protein sequence ID" value="NMN97183.1"/>
    <property type="molecule type" value="Genomic_DNA"/>
</dbReference>
<dbReference type="Gene3D" id="3.50.30.50">
    <property type="entry name" value="Putative cyclase"/>
    <property type="match status" value="1"/>
</dbReference>
<name>A0A848KE35_9NOCA</name>
<dbReference type="SUPFAM" id="SSF102198">
    <property type="entry name" value="Putative cyclase"/>
    <property type="match status" value="1"/>
</dbReference>
<evidence type="ECO:0000313" key="2">
    <source>
        <dbReference type="Proteomes" id="UP000535543"/>
    </source>
</evidence>
<reference evidence="1 2" key="2">
    <citation type="submission" date="2020-06" db="EMBL/GenBank/DDBJ databases">
        <title>Antribacter stalactiti gen. nov., sp. nov., a new member of the family Nacardiaceae isolated from a cave.</title>
        <authorList>
            <person name="Kim I.S."/>
        </authorList>
    </citation>
    <scope>NUCLEOTIDE SEQUENCE [LARGE SCALE GENOMIC DNA]</scope>
    <source>
        <strain evidence="1 2">YC2-7</strain>
    </source>
</reference>
<proteinExistence type="predicted"/>
<dbReference type="Pfam" id="PF04199">
    <property type="entry name" value="Cyclase"/>
    <property type="match status" value="1"/>
</dbReference>
<protein>
    <submittedName>
        <fullName evidence="1">Cyclase family protein</fullName>
    </submittedName>
</protein>
<reference evidence="1 2" key="1">
    <citation type="submission" date="2019-05" db="EMBL/GenBank/DDBJ databases">
        <authorList>
            <person name="Lee S.D."/>
        </authorList>
    </citation>
    <scope>NUCLEOTIDE SEQUENCE [LARGE SCALE GENOMIC DNA]</scope>
    <source>
        <strain evidence="1 2">YC2-7</strain>
    </source>
</reference>
<keyword evidence="2" id="KW-1185">Reference proteome</keyword>
<dbReference type="GO" id="GO:0004061">
    <property type="term" value="F:arylformamidase activity"/>
    <property type="evidence" value="ECO:0007669"/>
    <property type="project" value="InterPro"/>
</dbReference>
<gene>
    <name evidence="1" type="ORF">FGL95_19280</name>
</gene>
<evidence type="ECO:0000313" key="1">
    <source>
        <dbReference type="EMBL" id="NMN97183.1"/>
    </source>
</evidence>
<dbReference type="Proteomes" id="UP000535543">
    <property type="component" value="Unassembled WGS sequence"/>
</dbReference>
<dbReference type="InterPro" id="IPR007325">
    <property type="entry name" value="KFase/CYL"/>
</dbReference>
<dbReference type="PANTHER" id="PTHR34861:SF10">
    <property type="entry name" value="CYCLASE"/>
    <property type="match status" value="1"/>
</dbReference>
<dbReference type="InterPro" id="IPR037175">
    <property type="entry name" value="KFase_sf"/>
</dbReference>
<comment type="caution">
    <text evidence="1">The sequence shown here is derived from an EMBL/GenBank/DDBJ whole genome shotgun (WGS) entry which is preliminary data.</text>
</comment>
<dbReference type="InterPro" id="IPR006311">
    <property type="entry name" value="TAT_signal"/>
</dbReference>
<dbReference type="AlphaFoldDB" id="A0A848KE35"/>
<dbReference type="PROSITE" id="PS51318">
    <property type="entry name" value="TAT"/>
    <property type="match status" value="1"/>
</dbReference>
<sequence length="360" mass="38804">MVDAAIRKGDHLAMTEPMDVSYRLSRRSLIAGAAALAVAGCGSETTEPASAKPSTAPTPITAIENDADLERALPSLSNWGRWGGDDQIGTLNFMTPQTTLAAVALIRTGRVVPFAREISSTTPNLRDVTYKMKRYDDPLPEESGCIDEIGMTYHGFAVTHVDALCHIFTPEGKQGMYNGYSVEEVTEGGAQRLGIEKIGEIGIVGRGVLLDVAEVRGGPLEVGSVIRPDDLEAAERLHDVRVGEGDIVFVRNGGGVGNTYQRGTGLHASCLSWLRERRASVLSSDSDSDVHPPLPGFERWTEPMHMVLIPYLGMPILDNTDLDALAKACAAEKRWAFFVSVAPWRFKGATSSPVNPIAIF</sequence>
<organism evidence="1 2">
    <name type="scientific">Antrihabitans stalactiti</name>
    <dbReference type="NCBI Taxonomy" id="2584121"/>
    <lineage>
        <taxon>Bacteria</taxon>
        <taxon>Bacillati</taxon>
        <taxon>Actinomycetota</taxon>
        <taxon>Actinomycetes</taxon>
        <taxon>Mycobacteriales</taxon>
        <taxon>Nocardiaceae</taxon>
        <taxon>Antrihabitans</taxon>
    </lineage>
</organism>
<dbReference type="PANTHER" id="PTHR34861">
    <property type="match status" value="1"/>
</dbReference>
<accession>A0A848KE35</accession>
<dbReference type="GO" id="GO:0019441">
    <property type="term" value="P:L-tryptophan catabolic process to kynurenine"/>
    <property type="evidence" value="ECO:0007669"/>
    <property type="project" value="InterPro"/>
</dbReference>